<dbReference type="EMBL" id="SZQL01000007">
    <property type="protein sequence ID" value="TKK68515.1"/>
    <property type="molecule type" value="Genomic_DNA"/>
</dbReference>
<accession>A0A4U3L0M6</accession>
<sequence>MKRIVLGLILSGLVISALFITGHAFAQTQKQYDKMKERIKKELNVDEAKADSTAALLKRYFTKIRGIRDNEGMSDQNKQIALKREKKREVAKLKTFLTSDQLKKLRQMVREYKDMRQQNNEQPVDTSLSKYYF</sequence>
<feature type="chain" id="PRO_5020701437" description="DUF4890 domain-containing protein" evidence="2">
    <location>
        <begin position="27"/>
        <end position="133"/>
    </location>
</feature>
<protein>
    <recommendedName>
        <fullName evidence="5">DUF4890 domain-containing protein</fullName>
    </recommendedName>
</protein>
<gene>
    <name evidence="3" type="ORF">FC093_10350</name>
</gene>
<evidence type="ECO:0000313" key="4">
    <source>
        <dbReference type="Proteomes" id="UP000305848"/>
    </source>
</evidence>
<comment type="caution">
    <text evidence="3">The sequence shown here is derived from an EMBL/GenBank/DDBJ whole genome shotgun (WGS) entry which is preliminary data.</text>
</comment>
<keyword evidence="4" id="KW-1185">Reference proteome</keyword>
<feature type="region of interest" description="Disordered" evidence="1">
    <location>
        <begin position="114"/>
        <end position="133"/>
    </location>
</feature>
<dbReference type="RefSeq" id="WP_137261703.1">
    <property type="nucleotide sequence ID" value="NZ_SZQL01000007.1"/>
</dbReference>
<evidence type="ECO:0000256" key="1">
    <source>
        <dbReference type="SAM" id="MobiDB-lite"/>
    </source>
</evidence>
<keyword evidence="2" id="KW-0732">Signal</keyword>
<reference evidence="3 4" key="1">
    <citation type="submission" date="2019-05" db="EMBL/GenBank/DDBJ databases">
        <title>Panacibacter sp. strain 17mud1-8 Genome sequencing and assembly.</title>
        <authorList>
            <person name="Chhetri G."/>
        </authorList>
    </citation>
    <scope>NUCLEOTIDE SEQUENCE [LARGE SCALE GENOMIC DNA]</scope>
    <source>
        <strain evidence="3 4">17mud1-8</strain>
    </source>
</reference>
<feature type="compositionally biased region" description="Polar residues" evidence="1">
    <location>
        <begin position="117"/>
        <end position="133"/>
    </location>
</feature>
<organism evidence="3 4">
    <name type="scientific">Ilyomonas limi</name>
    <dbReference type="NCBI Taxonomy" id="2575867"/>
    <lineage>
        <taxon>Bacteria</taxon>
        <taxon>Pseudomonadati</taxon>
        <taxon>Bacteroidota</taxon>
        <taxon>Chitinophagia</taxon>
        <taxon>Chitinophagales</taxon>
        <taxon>Chitinophagaceae</taxon>
        <taxon>Ilyomonas</taxon>
    </lineage>
</organism>
<feature type="signal peptide" evidence="2">
    <location>
        <begin position="1"/>
        <end position="26"/>
    </location>
</feature>
<evidence type="ECO:0008006" key="5">
    <source>
        <dbReference type="Google" id="ProtNLM"/>
    </source>
</evidence>
<proteinExistence type="predicted"/>
<evidence type="ECO:0000256" key="2">
    <source>
        <dbReference type="SAM" id="SignalP"/>
    </source>
</evidence>
<dbReference type="AlphaFoldDB" id="A0A4U3L0M6"/>
<evidence type="ECO:0000313" key="3">
    <source>
        <dbReference type="EMBL" id="TKK68515.1"/>
    </source>
</evidence>
<name>A0A4U3L0M6_9BACT</name>
<dbReference type="Proteomes" id="UP000305848">
    <property type="component" value="Unassembled WGS sequence"/>
</dbReference>